<feature type="active site" evidence="15">
    <location>
        <position position="69"/>
    </location>
</feature>
<evidence type="ECO:0000256" key="16">
    <source>
        <dbReference type="PIRSR" id="PIRSR006404-2"/>
    </source>
</evidence>
<feature type="binding site" evidence="16">
    <location>
        <position position="68"/>
    </location>
    <ligand>
        <name>Zn(2+)</name>
        <dbReference type="ChEBI" id="CHEBI:29105"/>
        <note>catalytic</note>
    </ligand>
</feature>
<evidence type="ECO:0000256" key="13">
    <source>
        <dbReference type="ARBA" id="ARBA00023136"/>
    </source>
</evidence>
<evidence type="ECO:0000313" key="19">
    <source>
        <dbReference type="EMBL" id="PFG73483.1"/>
    </source>
</evidence>
<protein>
    <recommendedName>
        <fullName evidence="14">Zinc metalloprotease</fullName>
    </recommendedName>
</protein>
<feature type="domain" description="CBS" evidence="18">
    <location>
        <begin position="314"/>
        <end position="371"/>
    </location>
</feature>
<keyword evidence="8 14" id="KW-0378">Hydrolase</keyword>
<keyword evidence="6 14" id="KW-0479">Metal-binding</keyword>
<feature type="transmembrane region" description="Helical" evidence="14">
    <location>
        <begin position="202"/>
        <end position="226"/>
    </location>
</feature>
<dbReference type="PANTHER" id="PTHR39188:SF3">
    <property type="entry name" value="STAGE IV SPORULATION PROTEIN FB"/>
    <property type="match status" value="1"/>
</dbReference>
<dbReference type="Gene3D" id="3.10.580.10">
    <property type="entry name" value="CBS-domain"/>
    <property type="match status" value="1"/>
</dbReference>
<keyword evidence="4 14" id="KW-0645">Protease</keyword>
<feature type="transmembrane region" description="Helical" evidence="14">
    <location>
        <begin position="21"/>
        <end position="42"/>
    </location>
</feature>
<comment type="similarity">
    <text evidence="2 14">Belongs to the peptidase M50B family.</text>
</comment>
<keyword evidence="3 14" id="KW-1003">Cell membrane</keyword>
<gene>
    <name evidence="19" type="ORF">A9A59_0681</name>
</gene>
<dbReference type="GO" id="GO:0046872">
    <property type="term" value="F:metal ion binding"/>
    <property type="evidence" value="ECO:0007669"/>
    <property type="project" value="UniProtKB-UniRule"/>
</dbReference>
<evidence type="ECO:0000256" key="7">
    <source>
        <dbReference type="ARBA" id="ARBA00022737"/>
    </source>
</evidence>
<evidence type="ECO:0000256" key="14">
    <source>
        <dbReference type="PIRNR" id="PIRNR006404"/>
    </source>
</evidence>
<dbReference type="AlphaFoldDB" id="A0A2A9HDS6"/>
<keyword evidence="7" id="KW-0677">Repeat</keyword>
<evidence type="ECO:0000256" key="2">
    <source>
        <dbReference type="ARBA" id="ARBA00007931"/>
    </source>
</evidence>
<evidence type="ECO:0000256" key="11">
    <source>
        <dbReference type="ARBA" id="ARBA00023049"/>
    </source>
</evidence>
<keyword evidence="10 14" id="KW-1133">Transmembrane helix</keyword>
<accession>A0A2A9HDS6</accession>
<dbReference type="PROSITE" id="PS51371">
    <property type="entry name" value="CBS"/>
    <property type="match status" value="1"/>
</dbReference>
<keyword evidence="5 14" id="KW-0812">Transmembrane</keyword>
<feature type="transmembrane region" description="Helical" evidence="14">
    <location>
        <begin position="80"/>
        <end position="98"/>
    </location>
</feature>
<dbReference type="SMART" id="SM00116">
    <property type="entry name" value="CBS"/>
    <property type="match status" value="2"/>
</dbReference>
<evidence type="ECO:0000256" key="6">
    <source>
        <dbReference type="ARBA" id="ARBA00022723"/>
    </source>
</evidence>
<dbReference type="PIRSF" id="PIRSF006404">
    <property type="entry name" value="UCP006404_Pept_M50_CBS"/>
    <property type="match status" value="1"/>
</dbReference>
<evidence type="ECO:0000256" key="4">
    <source>
        <dbReference type="ARBA" id="ARBA00022670"/>
    </source>
</evidence>
<dbReference type="InterPro" id="IPR000644">
    <property type="entry name" value="CBS_dom"/>
</dbReference>
<dbReference type="InterPro" id="IPR046342">
    <property type="entry name" value="CBS_dom_sf"/>
</dbReference>
<feature type="transmembrane region" description="Helical" evidence="14">
    <location>
        <begin position="110"/>
        <end position="135"/>
    </location>
</feature>
<dbReference type="Pfam" id="PF02163">
    <property type="entry name" value="Peptidase_M50"/>
    <property type="match status" value="2"/>
</dbReference>
<feature type="transmembrane region" description="Helical" evidence="14">
    <location>
        <begin position="48"/>
        <end position="68"/>
    </location>
</feature>
<evidence type="ECO:0000256" key="12">
    <source>
        <dbReference type="ARBA" id="ARBA00023122"/>
    </source>
</evidence>
<comment type="cofactor">
    <cofactor evidence="14 16">
        <name>Zn(2+)</name>
        <dbReference type="ChEBI" id="CHEBI:29105"/>
    </cofactor>
    <text evidence="14 16">Binds 1 zinc ion per subunit.</text>
</comment>
<evidence type="ECO:0000256" key="15">
    <source>
        <dbReference type="PIRSR" id="PIRSR006404-1"/>
    </source>
</evidence>
<evidence type="ECO:0000256" key="8">
    <source>
        <dbReference type="ARBA" id="ARBA00022801"/>
    </source>
</evidence>
<proteinExistence type="inferred from homology"/>
<reference evidence="19 20" key="1">
    <citation type="submission" date="2017-09" db="EMBL/GenBank/DDBJ databases">
        <title>Sequencing the genomes of two abundant thermophiles in Great Basin hot springs: Thermocrinis jamiesonii and novel Chloroflexi Thermoflexus hugenholtzii.</title>
        <authorList>
            <person name="Hedlund B."/>
        </authorList>
    </citation>
    <scope>NUCLEOTIDE SEQUENCE [LARGE SCALE GENOMIC DNA]</scope>
    <source>
        <strain evidence="19 20">G233</strain>
    </source>
</reference>
<dbReference type="RefSeq" id="WP_098502936.1">
    <property type="nucleotide sequence ID" value="NZ_PDJQ01000001.1"/>
</dbReference>
<evidence type="ECO:0000256" key="1">
    <source>
        <dbReference type="ARBA" id="ARBA00004651"/>
    </source>
</evidence>
<dbReference type="Proteomes" id="UP000223071">
    <property type="component" value="Unassembled WGS sequence"/>
</dbReference>
<sequence>MFGGSLRVARLFGIDIEVHPSWFLILAFLSYSLSEGLFPARYEGWGTGTYWAVGVTAAFLLFFTVLLHELAHALVAKRRGLPVPRITLFIFGGVSHLARQPSSAGEEFQIAAAGPATSFVIAAVTGLAALLLGSLNEQLEAILYYLAAVNALLGVFNMLPGFPLDGGRVLRSIAWKRSGSFRKATRTAAGVGELFGYMLMTIGFFILLGGFLLDGLWLMFIGWFLLGAARGEASNLQLEGVLRRLTARDVMRADFPTVVPGLPLQAVVDEYMVGQGERAVIVENGGVVLGILTVTDIRRVPRSEWPYTPAQAAMTPRERVITVDAATPAVDVLALLGEKALNQVPVLENGRMVGLVTRREILDRLQLAESLGANTPAIDEERPAAPTPGA</sequence>
<dbReference type="Pfam" id="PF00571">
    <property type="entry name" value="CBS"/>
    <property type="match status" value="2"/>
</dbReference>
<keyword evidence="9 14" id="KW-0862">Zinc</keyword>
<dbReference type="EMBL" id="PDJQ01000001">
    <property type="protein sequence ID" value="PFG73483.1"/>
    <property type="molecule type" value="Genomic_DNA"/>
</dbReference>
<keyword evidence="12 17" id="KW-0129">CBS domain</keyword>
<evidence type="ECO:0000256" key="5">
    <source>
        <dbReference type="ARBA" id="ARBA00022692"/>
    </source>
</evidence>
<keyword evidence="13 14" id="KW-0472">Membrane</keyword>
<evidence type="ECO:0000256" key="10">
    <source>
        <dbReference type="ARBA" id="ARBA00022989"/>
    </source>
</evidence>
<name>A0A2A9HDS6_TEPT2</name>
<dbReference type="GO" id="GO:0006508">
    <property type="term" value="P:proteolysis"/>
    <property type="evidence" value="ECO:0007669"/>
    <property type="project" value="UniProtKB-KW"/>
</dbReference>
<organism evidence="19 20">
    <name type="scientific">Tepidiforma thermophila (strain KCTC 52669 / CGMCC 1.13589 / G233)</name>
    <dbReference type="NCBI Taxonomy" id="2761530"/>
    <lineage>
        <taxon>Bacteria</taxon>
        <taxon>Bacillati</taxon>
        <taxon>Chloroflexota</taxon>
        <taxon>Tepidiformia</taxon>
        <taxon>Tepidiformales</taxon>
        <taxon>Tepidiformaceae</taxon>
        <taxon>Tepidiforma</taxon>
    </lineage>
</organism>
<dbReference type="GO" id="GO:0005886">
    <property type="term" value="C:plasma membrane"/>
    <property type="evidence" value="ECO:0007669"/>
    <property type="project" value="UniProtKB-SubCell"/>
</dbReference>
<feature type="binding site" evidence="16">
    <location>
        <position position="72"/>
    </location>
    <ligand>
        <name>Zn(2+)</name>
        <dbReference type="ChEBI" id="CHEBI:29105"/>
        <note>catalytic</note>
    </ligand>
</feature>
<evidence type="ECO:0000256" key="17">
    <source>
        <dbReference type="PROSITE-ProRule" id="PRU00703"/>
    </source>
</evidence>
<evidence type="ECO:0000313" key="20">
    <source>
        <dbReference type="Proteomes" id="UP000223071"/>
    </source>
</evidence>
<dbReference type="CDD" id="cd06164">
    <property type="entry name" value="S2P-M50_SpoIVFB_CBS"/>
    <property type="match status" value="1"/>
</dbReference>
<keyword evidence="20" id="KW-1185">Reference proteome</keyword>
<dbReference type="InterPro" id="IPR008915">
    <property type="entry name" value="Peptidase_M50"/>
</dbReference>
<dbReference type="PANTHER" id="PTHR39188">
    <property type="entry name" value="MEMBRANE-ASSOCIATED ZINC METALLOPROTEASE M50B"/>
    <property type="match status" value="1"/>
</dbReference>
<comment type="subcellular location">
    <subcellularLocation>
        <location evidence="1 14">Cell membrane</location>
        <topology evidence="1 14">Multi-pass membrane protein</topology>
    </subcellularLocation>
</comment>
<evidence type="ECO:0000256" key="9">
    <source>
        <dbReference type="ARBA" id="ARBA00022833"/>
    </source>
</evidence>
<dbReference type="SUPFAM" id="SSF54631">
    <property type="entry name" value="CBS-domain pair"/>
    <property type="match status" value="1"/>
</dbReference>
<comment type="caution">
    <text evidence="19">The sequence shown here is derived from an EMBL/GenBank/DDBJ whole genome shotgun (WGS) entry which is preliminary data.</text>
</comment>
<evidence type="ECO:0000256" key="3">
    <source>
        <dbReference type="ARBA" id="ARBA00022475"/>
    </source>
</evidence>
<feature type="binding site" evidence="16">
    <location>
        <position position="165"/>
    </location>
    <ligand>
        <name>Zn(2+)</name>
        <dbReference type="ChEBI" id="CHEBI:29105"/>
        <note>catalytic</note>
    </ligand>
</feature>
<dbReference type="InterPro" id="IPR016483">
    <property type="entry name" value="UCP006404_Pept_M50_CBS"/>
</dbReference>
<evidence type="ECO:0000259" key="18">
    <source>
        <dbReference type="PROSITE" id="PS51371"/>
    </source>
</evidence>
<feature type="transmembrane region" description="Helical" evidence="14">
    <location>
        <begin position="142"/>
        <end position="162"/>
    </location>
</feature>
<keyword evidence="11 14" id="KW-0482">Metalloprotease</keyword>
<dbReference type="GO" id="GO:0008237">
    <property type="term" value="F:metallopeptidase activity"/>
    <property type="evidence" value="ECO:0007669"/>
    <property type="project" value="UniProtKB-UniRule"/>
</dbReference>